<accession>A0ABP9DI60</accession>
<dbReference type="Proteomes" id="UP001500298">
    <property type="component" value="Unassembled WGS sequence"/>
</dbReference>
<comment type="caution">
    <text evidence="2">The sequence shown here is derived from an EMBL/GenBank/DDBJ whole genome shotgun (WGS) entry which is preliminary data.</text>
</comment>
<dbReference type="PROSITE" id="PS51257">
    <property type="entry name" value="PROKAR_LIPOPROTEIN"/>
    <property type="match status" value="1"/>
</dbReference>
<evidence type="ECO:0008006" key="4">
    <source>
        <dbReference type="Google" id="ProtNLM"/>
    </source>
</evidence>
<keyword evidence="1" id="KW-0732">Signal</keyword>
<gene>
    <name evidence="2" type="ORF">GCM10023331_32980</name>
</gene>
<proteinExistence type="predicted"/>
<evidence type="ECO:0000313" key="3">
    <source>
        <dbReference type="Proteomes" id="UP001500298"/>
    </source>
</evidence>
<dbReference type="RefSeq" id="WP_345373783.1">
    <property type="nucleotide sequence ID" value="NZ_BAABJX010000052.1"/>
</dbReference>
<feature type="signal peptide" evidence="1">
    <location>
        <begin position="1"/>
        <end position="20"/>
    </location>
</feature>
<sequence length="160" mass="18869">MKLTNNSILFLLLFSFLTFSCEEELEPTYQELEGTWRVYQYEFHNSDNPTKIIAEDSASRIQFKGEEYQTQLPPYLARVADYTPAPWERYTLYYYDSLGGEALAEERLFIDFEFDDEYSYMPEGPITLTEDFLTIEPQPISNSNALSIILFKKIVYKRVE</sequence>
<reference evidence="3" key="1">
    <citation type="journal article" date="2019" name="Int. J. Syst. Evol. Microbiol.">
        <title>The Global Catalogue of Microorganisms (GCM) 10K type strain sequencing project: providing services to taxonomists for standard genome sequencing and annotation.</title>
        <authorList>
            <consortium name="The Broad Institute Genomics Platform"/>
            <consortium name="The Broad Institute Genome Sequencing Center for Infectious Disease"/>
            <person name="Wu L."/>
            <person name="Ma J."/>
        </authorList>
    </citation>
    <scope>NUCLEOTIDE SEQUENCE [LARGE SCALE GENOMIC DNA]</scope>
    <source>
        <strain evidence="3">JCM 18326</strain>
    </source>
</reference>
<dbReference type="EMBL" id="BAABJX010000052">
    <property type="protein sequence ID" value="GAA4845618.1"/>
    <property type="molecule type" value="Genomic_DNA"/>
</dbReference>
<protein>
    <recommendedName>
        <fullName evidence="4">Lipocalin-like domain-containing protein</fullName>
    </recommendedName>
</protein>
<organism evidence="2 3">
    <name type="scientific">Algivirga pacifica</name>
    <dbReference type="NCBI Taxonomy" id="1162670"/>
    <lineage>
        <taxon>Bacteria</taxon>
        <taxon>Pseudomonadati</taxon>
        <taxon>Bacteroidota</taxon>
        <taxon>Cytophagia</taxon>
        <taxon>Cytophagales</taxon>
        <taxon>Flammeovirgaceae</taxon>
        <taxon>Algivirga</taxon>
    </lineage>
</organism>
<evidence type="ECO:0000256" key="1">
    <source>
        <dbReference type="SAM" id="SignalP"/>
    </source>
</evidence>
<feature type="chain" id="PRO_5046649796" description="Lipocalin-like domain-containing protein" evidence="1">
    <location>
        <begin position="21"/>
        <end position="160"/>
    </location>
</feature>
<evidence type="ECO:0000313" key="2">
    <source>
        <dbReference type="EMBL" id="GAA4845618.1"/>
    </source>
</evidence>
<keyword evidence="3" id="KW-1185">Reference proteome</keyword>
<name>A0ABP9DI60_9BACT</name>